<dbReference type="GO" id="GO:0005634">
    <property type="term" value="C:nucleus"/>
    <property type="evidence" value="ECO:0007669"/>
    <property type="project" value="UniProtKB-SubCell"/>
</dbReference>
<feature type="compositionally biased region" description="Low complexity" evidence="3">
    <location>
        <begin position="513"/>
        <end position="548"/>
    </location>
</feature>
<feature type="compositionally biased region" description="Low complexity" evidence="3">
    <location>
        <begin position="228"/>
        <end position="245"/>
    </location>
</feature>
<dbReference type="Proteomes" id="UP000242146">
    <property type="component" value="Unassembled WGS sequence"/>
</dbReference>
<evidence type="ECO:0000313" key="6">
    <source>
        <dbReference type="Proteomes" id="UP000242146"/>
    </source>
</evidence>
<evidence type="ECO:0000259" key="4">
    <source>
        <dbReference type="Pfam" id="PF25823"/>
    </source>
</evidence>
<feature type="compositionally biased region" description="Pro residues" evidence="3">
    <location>
        <begin position="269"/>
        <end position="282"/>
    </location>
</feature>
<evidence type="ECO:0000313" key="5">
    <source>
        <dbReference type="EMBL" id="ORX51999.1"/>
    </source>
</evidence>
<evidence type="ECO:0000256" key="2">
    <source>
        <dbReference type="ARBA" id="ARBA00023242"/>
    </source>
</evidence>
<gene>
    <name evidence="5" type="ORF">DM01DRAFT_1336990</name>
</gene>
<organism evidence="5 6">
    <name type="scientific">Hesseltinella vesiculosa</name>
    <dbReference type="NCBI Taxonomy" id="101127"/>
    <lineage>
        <taxon>Eukaryota</taxon>
        <taxon>Fungi</taxon>
        <taxon>Fungi incertae sedis</taxon>
        <taxon>Mucoromycota</taxon>
        <taxon>Mucoromycotina</taxon>
        <taxon>Mucoromycetes</taxon>
        <taxon>Mucorales</taxon>
        <taxon>Cunninghamellaceae</taxon>
        <taxon>Hesseltinella</taxon>
    </lineage>
</organism>
<feature type="region of interest" description="Disordered" evidence="3">
    <location>
        <begin position="294"/>
        <end position="344"/>
    </location>
</feature>
<evidence type="ECO:0000256" key="3">
    <source>
        <dbReference type="SAM" id="MobiDB-lite"/>
    </source>
</evidence>
<feature type="region of interest" description="Disordered" evidence="3">
    <location>
        <begin position="502"/>
        <end position="560"/>
    </location>
</feature>
<dbReference type="InterPro" id="IPR003889">
    <property type="entry name" value="FYrich_C"/>
</dbReference>
<sequence>MSTSSPSMSISKMMDSPRASSSHSAKVKVYYTFKDEEPTCLCTFETQIQHISSNQWFPISLRQCLVTVCSSSPDQLMRQDHDLAIYSANAEESPVRPDASIKDVMASAIWEGHGLLSSLLNDPANEHTSVTGQLIKNHQTDRFEFTIQVLLQLHPVRLKTNPMLTQQSQSLSPPAHPQPSPPPPSTSPRALPPMRSLLAPDRPMESKLPSIRSLDQPLRPTMDFVPPSMSTSSSTGDLDSSVSSTHSEWGRGLATAPHPYEHEAQRPIYAPPPTSSPAPPHTFPVQQYYNHPLLRYTGPSSSTSPIDGSPSAIRKQPMDAFYHQSRRKKRDTKPPNANDVRPYVDVPKDRHGSFVLPVDIDSWTVLDLGSVIWDRPAFHNQRYIYPAGYCVKKWYRSMVDPHSDTQYTCKILDGGDEPIFQLEADDNPGEVWRGPTPTTVWTIAVRRAFAIRNMDYGHNPVGPDFFGLRKNTIAKMIQDLPNADRCRNYVWQHFEAINHSVSNKGKPLRRSNTRVSTSSSRSSTSSVSNVSETVSTPVPQPQPSSSHPSTPPNQDDITSP</sequence>
<keyword evidence="2" id="KW-0539">Nucleus</keyword>
<dbReference type="EMBL" id="MCGT01000019">
    <property type="protein sequence ID" value="ORX51999.1"/>
    <property type="molecule type" value="Genomic_DNA"/>
</dbReference>
<feature type="compositionally biased region" description="Low complexity" evidence="3">
    <location>
        <begin position="297"/>
        <end position="311"/>
    </location>
</feature>
<accession>A0A1X2GEQ0</accession>
<comment type="caution">
    <text evidence="5">The sequence shown here is derived from an EMBL/GenBank/DDBJ whole genome shotgun (WGS) entry which is preliminary data.</text>
</comment>
<comment type="subcellular location">
    <subcellularLocation>
        <location evidence="1">Nucleus</location>
    </subcellularLocation>
</comment>
<protein>
    <recommendedName>
        <fullName evidence="4">Ams2/SPT21 N-terminal domain-containing protein</fullName>
    </recommendedName>
</protein>
<dbReference type="PANTHER" id="PTHR22715">
    <property type="entry name" value="TRANSFORMING GROWTH FACTOR BETA REGULATED GENE 1"/>
    <property type="match status" value="1"/>
</dbReference>
<keyword evidence="6" id="KW-1185">Reference proteome</keyword>
<dbReference type="STRING" id="101127.A0A1X2GEQ0"/>
<dbReference type="PANTHER" id="PTHR22715:SF0">
    <property type="entry name" value="TRANSFORMING GROWTH FACTOR BETA REGULATOR 1"/>
    <property type="match status" value="1"/>
</dbReference>
<dbReference type="Pfam" id="PF05964">
    <property type="entry name" value="FYRN"/>
    <property type="match status" value="1"/>
</dbReference>
<proteinExistence type="predicted"/>
<dbReference type="InterPro" id="IPR040092">
    <property type="entry name" value="TBRG1"/>
</dbReference>
<dbReference type="SMART" id="SM00541">
    <property type="entry name" value="FYRN"/>
    <property type="match status" value="1"/>
</dbReference>
<dbReference type="InterPro" id="IPR057725">
    <property type="entry name" value="Ams2-SPT21_N"/>
</dbReference>
<feature type="domain" description="Ams2/SPT21 N-terminal" evidence="4">
    <location>
        <begin position="22"/>
        <end position="155"/>
    </location>
</feature>
<dbReference type="PROSITE" id="PS51543">
    <property type="entry name" value="FYRC"/>
    <property type="match status" value="1"/>
</dbReference>
<dbReference type="PROSITE" id="PS51542">
    <property type="entry name" value="FYRN"/>
    <property type="match status" value="1"/>
</dbReference>
<evidence type="ECO:0000256" key="1">
    <source>
        <dbReference type="ARBA" id="ARBA00004123"/>
    </source>
</evidence>
<feature type="region of interest" description="Disordered" evidence="3">
    <location>
        <begin position="165"/>
        <end position="250"/>
    </location>
</feature>
<dbReference type="AlphaFoldDB" id="A0A1X2GEQ0"/>
<dbReference type="Gene3D" id="3.30.160.360">
    <property type="match status" value="1"/>
</dbReference>
<reference evidence="5 6" key="1">
    <citation type="submission" date="2016-07" db="EMBL/GenBank/DDBJ databases">
        <title>Pervasive Adenine N6-methylation of Active Genes in Fungi.</title>
        <authorList>
            <consortium name="DOE Joint Genome Institute"/>
            <person name="Mondo S.J."/>
            <person name="Dannebaum R.O."/>
            <person name="Kuo R.C."/>
            <person name="Labutti K."/>
            <person name="Haridas S."/>
            <person name="Kuo A."/>
            <person name="Salamov A."/>
            <person name="Ahrendt S.R."/>
            <person name="Lipzen A."/>
            <person name="Sullivan W."/>
            <person name="Andreopoulos W.B."/>
            <person name="Clum A."/>
            <person name="Lindquist E."/>
            <person name="Daum C."/>
            <person name="Ramamoorthy G.K."/>
            <person name="Gryganskyi A."/>
            <person name="Culley D."/>
            <person name="Magnuson J.K."/>
            <person name="James T.Y."/>
            <person name="O'Malley M.A."/>
            <person name="Stajich J.E."/>
            <person name="Spatafora J.W."/>
            <person name="Visel A."/>
            <person name="Grigoriev I.V."/>
        </authorList>
    </citation>
    <scope>NUCLEOTIDE SEQUENCE [LARGE SCALE GENOMIC DNA]</scope>
    <source>
        <strain evidence="5 6">NRRL 3301</strain>
    </source>
</reference>
<dbReference type="OrthoDB" id="285793at2759"/>
<dbReference type="InterPro" id="IPR003888">
    <property type="entry name" value="FYrich_N"/>
</dbReference>
<dbReference type="GO" id="GO:0051726">
    <property type="term" value="P:regulation of cell cycle"/>
    <property type="evidence" value="ECO:0007669"/>
    <property type="project" value="TreeGrafter"/>
</dbReference>
<dbReference type="Pfam" id="PF05965">
    <property type="entry name" value="FYRC"/>
    <property type="match status" value="1"/>
</dbReference>
<feature type="region of interest" description="Disordered" evidence="3">
    <location>
        <begin position="265"/>
        <end position="284"/>
    </location>
</feature>
<feature type="compositionally biased region" description="Pro residues" evidence="3">
    <location>
        <begin position="174"/>
        <end position="186"/>
    </location>
</feature>
<name>A0A1X2GEQ0_9FUNG</name>
<dbReference type="Pfam" id="PF25823">
    <property type="entry name" value="Ams2-SPT21_N"/>
    <property type="match status" value="1"/>
</dbReference>